<dbReference type="Proteomes" id="UP000324222">
    <property type="component" value="Unassembled WGS sequence"/>
</dbReference>
<reference evidence="1 2" key="1">
    <citation type="submission" date="2019-05" db="EMBL/GenBank/DDBJ databases">
        <title>Another draft genome of Portunus trituberculatus and its Hox gene families provides insights of decapod evolution.</title>
        <authorList>
            <person name="Jeong J.-H."/>
            <person name="Song I."/>
            <person name="Kim S."/>
            <person name="Choi T."/>
            <person name="Kim D."/>
            <person name="Ryu S."/>
            <person name="Kim W."/>
        </authorList>
    </citation>
    <scope>NUCLEOTIDE SEQUENCE [LARGE SCALE GENOMIC DNA]</scope>
    <source>
        <tissue evidence="1">Muscle</tissue>
    </source>
</reference>
<evidence type="ECO:0000313" key="1">
    <source>
        <dbReference type="EMBL" id="MPC27531.1"/>
    </source>
</evidence>
<keyword evidence="2" id="KW-1185">Reference proteome</keyword>
<accession>A0A5B7E0M0</accession>
<sequence>MYSPARPLVLQPQTGVAPAGTAPMEGLRYPPPNAAAAAAAARHYDLAQHVLSQHTAAMAKLLGIQRILWRVACGVERAGGVVLGKPPGAQLARTATYREESRNLNT</sequence>
<gene>
    <name evidence="1" type="ORF">E2C01_020703</name>
</gene>
<comment type="caution">
    <text evidence="1">The sequence shown here is derived from an EMBL/GenBank/DDBJ whole genome shotgun (WGS) entry which is preliminary data.</text>
</comment>
<name>A0A5B7E0M0_PORTR</name>
<organism evidence="1 2">
    <name type="scientific">Portunus trituberculatus</name>
    <name type="common">Swimming crab</name>
    <name type="synonym">Neptunus trituberculatus</name>
    <dbReference type="NCBI Taxonomy" id="210409"/>
    <lineage>
        <taxon>Eukaryota</taxon>
        <taxon>Metazoa</taxon>
        <taxon>Ecdysozoa</taxon>
        <taxon>Arthropoda</taxon>
        <taxon>Crustacea</taxon>
        <taxon>Multicrustacea</taxon>
        <taxon>Malacostraca</taxon>
        <taxon>Eumalacostraca</taxon>
        <taxon>Eucarida</taxon>
        <taxon>Decapoda</taxon>
        <taxon>Pleocyemata</taxon>
        <taxon>Brachyura</taxon>
        <taxon>Eubrachyura</taxon>
        <taxon>Portunoidea</taxon>
        <taxon>Portunidae</taxon>
        <taxon>Portuninae</taxon>
        <taxon>Portunus</taxon>
    </lineage>
</organism>
<evidence type="ECO:0000313" key="2">
    <source>
        <dbReference type="Proteomes" id="UP000324222"/>
    </source>
</evidence>
<dbReference type="EMBL" id="VSRR010001763">
    <property type="protein sequence ID" value="MPC27531.1"/>
    <property type="molecule type" value="Genomic_DNA"/>
</dbReference>
<proteinExistence type="predicted"/>
<protein>
    <submittedName>
        <fullName evidence="1">Uncharacterized protein</fullName>
    </submittedName>
</protein>
<dbReference type="AlphaFoldDB" id="A0A5B7E0M0"/>
<dbReference type="OrthoDB" id="3225452at2759"/>